<feature type="compositionally biased region" description="Gly residues" evidence="2">
    <location>
        <begin position="308"/>
        <end position="317"/>
    </location>
</feature>
<protein>
    <recommendedName>
        <fullName evidence="5">MucR family transcriptional regulator</fullName>
    </recommendedName>
</protein>
<feature type="compositionally biased region" description="Basic and acidic residues" evidence="2">
    <location>
        <begin position="214"/>
        <end position="224"/>
    </location>
</feature>
<dbReference type="InterPro" id="IPR008807">
    <property type="entry name" value="ROS_MUCR"/>
</dbReference>
<keyword evidence="3" id="KW-0614">Plasmid</keyword>
<evidence type="ECO:0008006" key="5">
    <source>
        <dbReference type="Google" id="ProtNLM"/>
    </source>
</evidence>
<proteinExistence type="inferred from homology"/>
<reference evidence="3" key="1">
    <citation type="submission" date="2020-11" db="EMBL/GenBank/DDBJ databases">
        <title>Complete genome sequence of a novel pathogenic Methylobacterium strain isolated from rice in Vietnam.</title>
        <authorList>
            <person name="Lai K."/>
            <person name="Okazaki S."/>
            <person name="Higashi K."/>
            <person name="Mori H."/>
            <person name="Toyoda A."/>
            <person name="Kurokawa K."/>
        </authorList>
    </citation>
    <scope>NUCLEOTIDE SEQUENCE</scope>
    <source>
        <strain evidence="3">VL1</strain>
        <plasmid evidence="3">pVL1_3</plasmid>
    </source>
</reference>
<gene>
    <name evidence="3" type="ORF">mvi_64310</name>
</gene>
<organism evidence="3 4">
    <name type="scientific">Methylobacterium indicum</name>
    <dbReference type="NCBI Taxonomy" id="1775910"/>
    <lineage>
        <taxon>Bacteria</taxon>
        <taxon>Pseudomonadati</taxon>
        <taxon>Pseudomonadota</taxon>
        <taxon>Alphaproteobacteria</taxon>
        <taxon>Hyphomicrobiales</taxon>
        <taxon>Methylobacteriaceae</taxon>
        <taxon>Methylobacterium</taxon>
    </lineage>
</organism>
<dbReference type="Proteomes" id="UP000663508">
    <property type="component" value="Plasmid pVL1_3"/>
</dbReference>
<dbReference type="GO" id="GO:0006355">
    <property type="term" value="P:regulation of DNA-templated transcription"/>
    <property type="evidence" value="ECO:0007669"/>
    <property type="project" value="InterPro"/>
</dbReference>
<dbReference type="AlphaFoldDB" id="A0A8H8X090"/>
<feature type="region of interest" description="Disordered" evidence="2">
    <location>
        <begin position="278"/>
        <end position="317"/>
    </location>
</feature>
<dbReference type="Gene3D" id="1.10.10.1550">
    <property type="entry name" value="ROS/MUCR transcriptional regulator protein"/>
    <property type="match status" value="2"/>
</dbReference>
<evidence type="ECO:0000256" key="2">
    <source>
        <dbReference type="SAM" id="MobiDB-lite"/>
    </source>
</evidence>
<name>A0A8H8X090_9HYPH</name>
<dbReference type="KEGG" id="mind:mvi_64310"/>
<dbReference type="RefSeq" id="WP_207184105.1">
    <property type="nucleotide sequence ID" value="NZ_AP024148.1"/>
</dbReference>
<evidence type="ECO:0000313" key="4">
    <source>
        <dbReference type="Proteomes" id="UP000663508"/>
    </source>
</evidence>
<dbReference type="Pfam" id="PF05443">
    <property type="entry name" value="ROS_MUCR"/>
    <property type="match status" value="2"/>
</dbReference>
<dbReference type="GO" id="GO:0008270">
    <property type="term" value="F:zinc ion binding"/>
    <property type="evidence" value="ECO:0007669"/>
    <property type="project" value="InterPro"/>
</dbReference>
<evidence type="ECO:0000256" key="1">
    <source>
        <dbReference type="ARBA" id="ARBA00007031"/>
    </source>
</evidence>
<evidence type="ECO:0000313" key="3">
    <source>
        <dbReference type="EMBL" id="BCM87970.1"/>
    </source>
</evidence>
<dbReference type="GO" id="GO:0003677">
    <property type="term" value="F:DNA binding"/>
    <property type="evidence" value="ECO:0007669"/>
    <property type="project" value="InterPro"/>
</dbReference>
<accession>A0A8H8X090</accession>
<geneLocation type="plasmid" evidence="3 4">
    <name>pVL1_3</name>
</geneLocation>
<dbReference type="InterPro" id="IPR041920">
    <property type="entry name" value="ROS/MUCR_sf"/>
</dbReference>
<feature type="compositionally biased region" description="Polar residues" evidence="2">
    <location>
        <begin position="249"/>
        <end position="262"/>
    </location>
</feature>
<feature type="region of interest" description="Disordered" evidence="2">
    <location>
        <begin position="214"/>
        <end position="262"/>
    </location>
</feature>
<sequence>MSASFTARVLKAHITRNKIRPAELPALSNSVSMALRRSADRDTDTVAPGTPIVPVASDLGYVAGDYFRNWDPGRRRTRAEIAASIQETFLVCFEDGKRCRRLKQHLRRLGLTPDDYRKKWGLPDDYPMKPAVIETGYLRAQAPARALTQAEIADSIQETYLVCFEDGKHYRILSRHLRLYGLTPDDYRKKWGLPDDYPMLAAADRDHRSRLAVERKLGKHDRSNSKPRGPYVIKSKVQAGDGPVKPKAQSLQRAGSPGATKSTEGALLIAAAPLRVQVAPRFTPTRPRQALDGSEGCAMRPSPAGPKPGTGFGERSD</sequence>
<comment type="similarity">
    <text evidence="1">Belongs to the ros/MucR family.</text>
</comment>
<dbReference type="EMBL" id="AP024148">
    <property type="protein sequence ID" value="BCM87970.1"/>
    <property type="molecule type" value="Genomic_DNA"/>
</dbReference>